<evidence type="ECO:0000256" key="4">
    <source>
        <dbReference type="ARBA" id="ARBA00023136"/>
    </source>
</evidence>
<keyword evidence="8" id="KW-1185">Reference proteome</keyword>
<feature type="domain" description="Major facilitator superfamily (MFS) profile" evidence="6">
    <location>
        <begin position="1"/>
        <end position="91"/>
    </location>
</feature>
<evidence type="ECO:0000259" key="6">
    <source>
        <dbReference type="PROSITE" id="PS50850"/>
    </source>
</evidence>
<dbReference type="SUPFAM" id="SSF103473">
    <property type="entry name" value="MFS general substrate transporter"/>
    <property type="match status" value="1"/>
</dbReference>
<feature type="transmembrane region" description="Helical" evidence="5">
    <location>
        <begin position="69"/>
        <end position="87"/>
    </location>
</feature>
<dbReference type="GO" id="GO:0022857">
    <property type="term" value="F:transmembrane transporter activity"/>
    <property type="evidence" value="ECO:0007669"/>
    <property type="project" value="InterPro"/>
</dbReference>
<evidence type="ECO:0000313" key="8">
    <source>
        <dbReference type="Proteomes" id="UP000001730"/>
    </source>
</evidence>
<dbReference type="InterPro" id="IPR036259">
    <property type="entry name" value="MFS_trans_sf"/>
</dbReference>
<evidence type="ECO:0000256" key="3">
    <source>
        <dbReference type="ARBA" id="ARBA00022989"/>
    </source>
</evidence>
<comment type="subcellular location">
    <subcellularLocation>
        <location evidence="1">Membrane</location>
        <topology evidence="1">Multi-pass membrane protein</topology>
    </subcellularLocation>
</comment>
<protein>
    <submittedName>
        <fullName evidence="7">Membrane protein</fullName>
    </submittedName>
</protein>
<evidence type="ECO:0000313" key="7">
    <source>
        <dbReference type="EMBL" id="CAQ81099.1"/>
    </source>
</evidence>
<reference evidence="7 8" key="1">
    <citation type="journal article" date="2008" name="BMC Genomics">
        <title>The genome sequence of the fish pathogen Aliivibrio salmonicida strain LFI1238 shows extensive evidence of gene decay.</title>
        <authorList>
            <person name="Hjerde E."/>
            <person name="Lorentzen M.S."/>
            <person name="Holden M.T."/>
            <person name="Seeger K."/>
            <person name="Paulsen S."/>
            <person name="Bason N."/>
            <person name="Churcher C."/>
            <person name="Harris D."/>
            <person name="Norbertczak H."/>
            <person name="Quail M.A."/>
            <person name="Sanders S."/>
            <person name="Thurston S."/>
            <person name="Parkhill J."/>
            <person name="Willassen N.P."/>
            <person name="Thomson N.R."/>
        </authorList>
    </citation>
    <scope>NUCLEOTIDE SEQUENCE [LARGE SCALE GENOMIC DNA]</scope>
    <source>
        <strain evidence="7 8">LFI1238</strain>
    </source>
</reference>
<evidence type="ECO:0000256" key="1">
    <source>
        <dbReference type="ARBA" id="ARBA00004141"/>
    </source>
</evidence>
<dbReference type="EMBL" id="FM178380">
    <property type="protein sequence ID" value="CAQ81099.1"/>
    <property type="molecule type" value="Genomic_DNA"/>
</dbReference>
<sequence>MSAVTVGAILAGSVIVGSFSGLYSGWLSDKFGRKCFLVDGLLYFKCGLGFAFASLVGGILIQWGGSTPLFTVCFVLSLVMIGLYKWAERDI</sequence>
<keyword evidence="2 5" id="KW-0812">Transmembrane</keyword>
<organism evidence="7 8">
    <name type="scientific">Aliivibrio salmonicida (strain LFI1238)</name>
    <name type="common">Vibrio salmonicida (strain LFI1238)</name>
    <dbReference type="NCBI Taxonomy" id="316275"/>
    <lineage>
        <taxon>Bacteria</taxon>
        <taxon>Pseudomonadati</taxon>
        <taxon>Pseudomonadota</taxon>
        <taxon>Gammaproteobacteria</taxon>
        <taxon>Vibrionales</taxon>
        <taxon>Vibrionaceae</taxon>
        <taxon>Aliivibrio</taxon>
    </lineage>
</organism>
<dbReference type="KEGG" id="vsa:VSAL_II0345"/>
<proteinExistence type="predicted"/>
<name>B6EQW9_ALISL</name>
<dbReference type="Proteomes" id="UP000001730">
    <property type="component" value="Chromosome 2"/>
</dbReference>
<gene>
    <name evidence="7" type="ordered locus">VSAL_II0345</name>
</gene>
<accession>B6EQW9</accession>
<dbReference type="GO" id="GO:0016020">
    <property type="term" value="C:membrane"/>
    <property type="evidence" value="ECO:0007669"/>
    <property type="project" value="UniProtKB-SubCell"/>
</dbReference>
<dbReference type="HOGENOM" id="CLU_2420495_0_0_6"/>
<feature type="transmembrane region" description="Helical" evidence="5">
    <location>
        <begin position="6"/>
        <end position="28"/>
    </location>
</feature>
<dbReference type="InterPro" id="IPR005829">
    <property type="entry name" value="Sugar_transporter_CS"/>
</dbReference>
<feature type="transmembrane region" description="Helical" evidence="5">
    <location>
        <begin position="40"/>
        <end position="63"/>
    </location>
</feature>
<keyword evidence="4 5" id="KW-0472">Membrane</keyword>
<evidence type="ECO:0000256" key="2">
    <source>
        <dbReference type="ARBA" id="ARBA00022692"/>
    </source>
</evidence>
<dbReference type="PROSITE" id="PS50850">
    <property type="entry name" value="MFS"/>
    <property type="match status" value="1"/>
</dbReference>
<dbReference type="AlphaFoldDB" id="B6EQW9"/>
<keyword evidence="3 5" id="KW-1133">Transmembrane helix</keyword>
<evidence type="ECO:0000256" key="5">
    <source>
        <dbReference type="SAM" id="Phobius"/>
    </source>
</evidence>
<dbReference type="PROSITE" id="PS00216">
    <property type="entry name" value="SUGAR_TRANSPORT_1"/>
    <property type="match status" value="1"/>
</dbReference>
<dbReference type="InterPro" id="IPR020846">
    <property type="entry name" value="MFS_dom"/>
</dbReference>